<sequence>MSNTNAIGAPRGHRKKEGYIIPSEKMEKAIFPPTGPTSASRNVSGGTYSATITPLNPNKTRKELYESPKEAVDESLQYADGALDRVPTPPEKKPTQMLGKALKKSLTDVDLYTPGPVPKFDALALKSSTDPPKRQTMPRIPSTSRIPRRVGTSHTAKIGMNCTTETKKTNLATLPSSLERLKDAPLGTMGNLPSASTDLSDSGPSTMTGDPASAFHRDMPLVVPGTAKTQVQDVTILLAPNLTELFRNPDFLLLASSVARLDSTDNATFDQMRQQLTATVLKASEGPIGTVSNASPYPLGVPDLAATTAINEDHRGMSGHDSTPDIDNLASTNTSTRVFPNETSLADHANLEPLTSVANSGDVSNGTKTSLKPRKSGSNIVQRGSSESGVVNNTQLNLDRSKPDLHITEHKFSSLDGKIPRSGINFSHRAPVIGSEATRSTKLPQPSFVSRVWVKRDYLPSNSEAQSINTASPLRLRSNTNAANNIPSGTRRGFIWSSPAPDVGITRLSATRSNIPFLARPRAFSAPKGTTADLASDAPAIGTSGEEPKNYASPIHKGDDDAVVGTSPFQVARSGITPNPVCSPGPPPIPSSSNSRLLNEACVDEIASSPTTEPPSSPTTELSASSEVNATSVEPFFPDGKVKKAIPRTRHSSSNYPELGHRRRTGLRMLHHLARSPCVSPTSSSSDTTDSEFELEKYTKSCPQPPSPTASPIPRWVIATPPRSVSPIGNVPPSISPWISPQTTPPEPITTAVSSGGLIEQVSTREQNLHIVGTDASHCSMGISTPSVHADGQNPICGRLNTLYNGPPPVSTSVVGVSNTTEVSDAKPKSPFTSPAGTVSPTPSLVPLRGILKVKASPKLSQTDERIMQKYLAFSGPVARNSPDLEDDYDPRPLSEQTRDLGHHLAKVFANIGLGEDKDVKFSPITSVFQEADLDYLNLAASTAQDEGLIGHPKDFSTASGPDLSSPQKREPFAAIPYADGIEFGCSPNLALPDKANSSFVGPASQLVSTKHGAINLDVVPLDLNLSQDTTVEHGSDVSSSQSTGGVPSPSPATFMHTKPGCNVSAPTLGRSFVSIGATRRLDSTGPSGVIKSSIYTHSSLSRSLPHISTLFQPPSRISNSIPQPTSTNDQTIAILDKQVRANALKCKLNGTPHLNRF</sequence>
<feature type="region of interest" description="Disordered" evidence="1">
    <location>
        <begin position="346"/>
        <end position="400"/>
    </location>
</feature>
<dbReference type="HOGENOM" id="CLU_275588_0_0_1"/>
<feature type="region of interest" description="Disordered" evidence="1">
    <location>
        <begin position="527"/>
        <end position="595"/>
    </location>
</feature>
<dbReference type="EMBL" id="KN824289">
    <property type="protein sequence ID" value="KIM29186.1"/>
    <property type="molecule type" value="Genomic_DNA"/>
</dbReference>
<feature type="region of interest" description="Disordered" evidence="1">
    <location>
        <begin position="27"/>
        <end position="56"/>
    </location>
</feature>
<dbReference type="AlphaFoldDB" id="A0A0C3BCP0"/>
<evidence type="ECO:0000256" key="1">
    <source>
        <dbReference type="SAM" id="MobiDB-lite"/>
    </source>
</evidence>
<evidence type="ECO:0000313" key="2">
    <source>
        <dbReference type="EMBL" id="KIM29186.1"/>
    </source>
</evidence>
<feature type="compositionally biased region" description="Polar residues" evidence="1">
    <location>
        <begin position="356"/>
        <end position="398"/>
    </location>
</feature>
<protein>
    <submittedName>
        <fullName evidence="2">Uncharacterized protein</fullName>
    </submittedName>
</protein>
<feature type="region of interest" description="Disordered" evidence="1">
    <location>
        <begin position="184"/>
        <end position="209"/>
    </location>
</feature>
<dbReference type="STRING" id="933852.A0A0C3BCP0"/>
<feature type="compositionally biased region" description="Polar residues" evidence="1">
    <location>
        <begin position="1037"/>
        <end position="1046"/>
    </location>
</feature>
<dbReference type="Proteomes" id="UP000054097">
    <property type="component" value="Unassembled WGS sequence"/>
</dbReference>
<feature type="region of interest" description="Disordered" evidence="1">
    <location>
        <begin position="123"/>
        <end position="147"/>
    </location>
</feature>
<feature type="region of interest" description="Disordered" evidence="1">
    <location>
        <begin position="1032"/>
        <end position="1051"/>
    </location>
</feature>
<feature type="region of interest" description="Disordered" evidence="1">
    <location>
        <begin position="607"/>
        <end position="635"/>
    </location>
</feature>
<accession>A0A0C3BCP0</accession>
<feature type="region of interest" description="Disordered" evidence="1">
    <location>
        <begin position="675"/>
        <end position="713"/>
    </location>
</feature>
<evidence type="ECO:0000313" key="3">
    <source>
        <dbReference type="Proteomes" id="UP000054097"/>
    </source>
</evidence>
<keyword evidence="3" id="KW-1185">Reference proteome</keyword>
<feature type="compositionally biased region" description="Polar residues" evidence="1">
    <location>
        <begin position="36"/>
        <end position="56"/>
    </location>
</feature>
<feature type="compositionally biased region" description="Low complexity" evidence="1">
    <location>
        <begin position="618"/>
        <end position="627"/>
    </location>
</feature>
<reference evidence="3" key="2">
    <citation type="submission" date="2015-01" db="EMBL/GenBank/DDBJ databases">
        <title>Evolutionary Origins and Diversification of the Mycorrhizal Mutualists.</title>
        <authorList>
            <consortium name="DOE Joint Genome Institute"/>
            <consortium name="Mycorrhizal Genomics Consortium"/>
            <person name="Kohler A."/>
            <person name="Kuo A."/>
            <person name="Nagy L.G."/>
            <person name="Floudas D."/>
            <person name="Copeland A."/>
            <person name="Barry K.W."/>
            <person name="Cichocki N."/>
            <person name="Veneault-Fourrey C."/>
            <person name="LaButti K."/>
            <person name="Lindquist E.A."/>
            <person name="Lipzen A."/>
            <person name="Lundell T."/>
            <person name="Morin E."/>
            <person name="Murat C."/>
            <person name="Riley R."/>
            <person name="Ohm R."/>
            <person name="Sun H."/>
            <person name="Tunlid A."/>
            <person name="Henrissat B."/>
            <person name="Grigoriev I.V."/>
            <person name="Hibbett D.S."/>
            <person name="Martin F."/>
        </authorList>
    </citation>
    <scope>NUCLEOTIDE SEQUENCE [LARGE SCALE GENOMIC DNA]</scope>
    <source>
        <strain evidence="3">MAFF 305830</strain>
    </source>
</reference>
<proteinExistence type="predicted"/>
<feature type="compositionally biased region" description="Pro residues" evidence="1">
    <location>
        <begin position="581"/>
        <end position="590"/>
    </location>
</feature>
<feature type="compositionally biased region" description="Polar residues" evidence="1">
    <location>
        <begin position="191"/>
        <end position="208"/>
    </location>
</feature>
<feature type="region of interest" description="Disordered" evidence="1">
    <location>
        <begin position="1"/>
        <end position="20"/>
    </location>
</feature>
<gene>
    <name evidence="2" type="ORF">M408DRAFT_306124</name>
</gene>
<reference evidence="2 3" key="1">
    <citation type="submission" date="2014-04" db="EMBL/GenBank/DDBJ databases">
        <authorList>
            <consortium name="DOE Joint Genome Institute"/>
            <person name="Kuo A."/>
            <person name="Zuccaro A."/>
            <person name="Kohler A."/>
            <person name="Nagy L.G."/>
            <person name="Floudas D."/>
            <person name="Copeland A."/>
            <person name="Barry K.W."/>
            <person name="Cichocki N."/>
            <person name="Veneault-Fourrey C."/>
            <person name="LaButti K."/>
            <person name="Lindquist E.A."/>
            <person name="Lipzen A."/>
            <person name="Lundell T."/>
            <person name="Morin E."/>
            <person name="Murat C."/>
            <person name="Sun H."/>
            <person name="Tunlid A."/>
            <person name="Henrissat B."/>
            <person name="Grigoriev I.V."/>
            <person name="Hibbett D.S."/>
            <person name="Martin F."/>
            <person name="Nordberg H.P."/>
            <person name="Cantor M.N."/>
            <person name="Hua S.X."/>
        </authorList>
    </citation>
    <scope>NUCLEOTIDE SEQUENCE [LARGE SCALE GENOMIC DNA]</scope>
    <source>
        <strain evidence="2 3">MAFF 305830</strain>
    </source>
</reference>
<name>A0A0C3BCP0_SERVB</name>
<organism evidence="2 3">
    <name type="scientific">Serendipita vermifera MAFF 305830</name>
    <dbReference type="NCBI Taxonomy" id="933852"/>
    <lineage>
        <taxon>Eukaryota</taxon>
        <taxon>Fungi</taxon>
        <taxon>Dikarya</taxon>
        <taxon>Basidiomycota</taxon>
        <taxon>Agaricomycotina</taxon>
        <taxon>Agaricomycetes</taxon>
        <taxon>Sebacinales</taxon>
        <taxon>Serendipitaceae</taxon>
        <taxon>Serendipita</taxon>
    </lineage>
</organism>